<keyword evidence="6 9" id="KW-0408">Iron</keyword>
<keyword evidence="2 9" id="KW-0349">Heme</keyword>
<evidence type="ECO:0000256" key="2">
    <source>
        <dbReference type="ARBA" id="ARBA00022617"/>
    </source>
</evidence>
<protein>
    <recommendedName>
        <fullName evidence="9">Tryptophan 2,3-dioxygenase</fullName>
        <shortName evidence="9">TDO</shortName>
        <ecNumber evidence="9">1.13.11.11</ecNumber>
    </recommendedName>
    <alternativeName>
        <fullName evidence="9">Tryptamin 2,3-dioxygenase</fullName>
    </alternativeName>
    <alternativeName>
        <fullName evidence="9">Tryptophan oxygenase</fullName>
        <shortName evidence="9">TO</shortName>
        <shortName evidence="9">TRPO</shortName>
    </alternativeName>
    <alternativeName>
        <fullName evidence="9">Tryptophan pyrrolase</fullName>
    </alternativeName>
    <alternativeName>
        <fullName evidence="9">Tryptophanase</fullName>
    </alternativeName>
</protein>
<comment type="subunit">
    <text evidence="1 9">Homotetramer.</text>
</comment>
<dbReference type="FunFam" id="1.20.58.480:FF:000001">
    <property type="entry name" value="Tryptophan 2,3-dioxygenase"/>
    <property type="match status" value="1"/>
</dbReference>
<evidence type="ECO:0000313" key="10">
    <source>
        <dbReference type="EMBL" id="SEJ95420.1"/>
    </source>
</evidence>
<dbReference type="SUPFAM" id="SSF140959">
    <property type="entry name" value="Indolic compounds 2,3-dioxygenase-like"/>
    <property type="match status" value="1"/>
</dbReference>
<dbReference type="RefSeq" id="WP_092369143.1">
    <property type="nucleotide sequence ID" value="NZ_BMGV01000009.1"/>
</dbReference>
<dbReference type="NCBIfam" id="TIGR03036">
    <property type="entry name" value="trp_2_3_diox"/>
    <property type="match status" value="1"/>
</dbReference>
<evidence type="ECO:0000256" key="8">
    <source>
        <dbReference type="ARBA" id="ARBA00050412"/>
    </source>
</evidence>
<dbReference type="STRING" id="1227549.SAMN05444007_109121"/>
<keyword evidence="5 9" id="KW-0560">Oxidoreductase</keyword>
<dbReference type="InterPro" id="IPR004981">
    <property type="entry name" value="Trp_2_3_dOase"/>
</dbReference>
<dbReference type="Pfam" id="PF03301">
    <property type="entry name" value="Trp_dioxygenase"/>
    <property type="match status" value="2"/>
</dbReference>
<dbReference type="AlphaFoldDB" id="A0A1H7D8C6"/>
<dbReference type="UniPathway" id="UPA00333">
    <property type="reaction ID" value="UER00453"/>
</dbReference>
<dbReference type="OrthoDB" id="9776847at2"/>
<keyword evidence="4 9" id="KW-0223">Dioxygenase</keyword>
<proteinExistence type="inferred from homology"/>
<feature type="binding site" evidence="9">
    <location>
        <position position="251"/>
    </location>
    <ligand>
        <name>substrate</name>
    </ligand>
</feature>
<gene>
    <name evidence="9" type="primary">kynA</name>
    <name evidence="10" type="ORF">SAMN05444007_109121</name>
</gene>
<feature type="binding site" description="axial binding residue" evidence="9">
    <location>
        <position position="237"/>
    </location>
    <ligand>
        <name>heme</name>
        <dbReference type="ChEBI" id="CHEBI:30413"/>
    </ligand>
    <ligandPart>
        <name>Fe</name>
        <dbReference type="ChEBI" id="CHEBI:18248"/>
    </ligandPart>
</feature>
<dbReference type="InterPro" id="IPR037217">
    <property type="entry name" value="Trp/Indoleamine_2_3_dOase-like"/>
</dbReference>
<dbReference type="GO" id="GO:0004833">
    <property type="term" value="F:L-tryptophan 2,3-dioxygenase activity"/>
    <property type="evidence" value="ECO:0007669"/>
    <property type="project" value="UniProtKB-UniRule"/>
</dbReference>
<comment type="catalytic activity">
    <reaction evidence="8 9">
        <text>L-tryptophan + O2 = N-formyl-L-kynurenine</text>
        <dbReference type="Rhea" id="RHEA:24536"/>
        <dbReference type="ChEBI" id="CHEBI:15379"/>
        <dbReference type="ChEBI" id="CHEBI:57912"/>
        <dbReference type="ChEBI" id="CHEBI:58629"/>
        <dbReference type="EC" id="1.13.11.11"/>
    </reaction>
</comment>
<keyword evidence="3 9" id="KW-0479">Metal-binding</keyword>
<comment type="cofactor">
    <cofactor evidence="9">
        <name>heme</name>
        <dbReference type="ChEBI" id="CHEBI:30413"/>
    </cofactor>
    <text evidence="9">Binds 1 heme group per subunit.</text>
</comment>
<evidence type="ECO:0000256" key="4">
    <source>
        <dbReference type="ARBA" id="ARBA00022964"/>
    </source>
</evidence>
<accession>A0A1H7D8C6</accession>
<keyword evidence="7 9" id="KW-0823">Tryptophan catabolism</keyword>
<evidence type="ECO:0000256" key="7">
    <source>
        <dbReference type="ARBA" id="ARBA00023079"/>
    </source>
</evidence>
<evidence type="ECO:0000313" key="11">
    <source>
        <dbReference type="Proteomes" id="UP000199379"/>
    </source>
</evidence>
<evidence type="ECO:0000256" key="6">
    <source>
        <dbReference type="ARBA" id="ARBA00023004"/>
    </source>
</evidence>
<dbReference type="PANTHER" id="PTHR10138:SF0">
    <property type="entry name" value="TRYPTOPHAN 2,3-DIOXYGENASE"/>
    <property type="match status" value="1"/>
</dbReference>
<keyword evidence="11" id="KW-1185">Reference proteome</keyword>
<comment type="similarity">
    <text evidence="9">Belongs to the tryptophan 2,3-dioxygenase family.</text>
</comment>
<dbReference type="EMBL" id="FNYD01000009">
    <property type="protein sequence ID" value="SEJ95420.1"/>
    <property type="molecule type" value="Genomic_DNA"/>
</dbReference>
<dbReference type="PANTHER" id="PTHR10138">
    <property type="entry name" value="TRYPTOPHAN 2,3-DIOXYGENASE"/>
    <property type="match status" value="1"/>
</dbReference>
<evidence type="ECO:0000256" key="1">
    <source>
        <dbReference type="ARBA" id="ARBA00011881"/>
    </source>
</evidence>
<dbReference type="HAMAP" id="MF_01972">
    <property type="entry name" value="T23O"/>
    <property type="match status" value="1"/>
</dbReference>
<evidence type="ECO:0000256" key="9">
    <source>
        <dbReference type="HAMAP-Rule" id="MF_01972"/>
    </source>
</evidence>
<dbReference type="GO" id="GO:0019441">
    <property type="term" value="P:L-tryptophan catabolic process to kynurenine"/>
    <property type="evidence" value="ECO:0007669"/>
    <property type="project" value="UniProtKB-UniRule"/>
</dbReference>
<name>A0A1H7D8C6_9RHOB</name>
<dbReference type="InterPro" id="IPR017485">
    <property type="entry name" value="Trp_2-3-dOase_bac"/>
</dbReference>
<dbReference type="GO" id="GO:0019442">
    <property type="term" value="P:L-tryptophan catabolic process to acetyl-CoA"/>
    <property type="evidence" value="ECO:0007669"/>
    <property type="project" value="TreeGrafter"/>
</dbReference>
<dbReference type="EC" id="1.13.11.11" evidence="9"/>
<dbReference type="Proteomes" id="UP000199379">
    <property type="component" value="Unassembled WGS sequence"/>
</dbReference>
<comment type="pathway">
    <text evidence="9">Amino-acid degradation; L-tryptophan degradation via kynurenine pathway; L-kynurenine from L-tryptophan: step 1/2.</text>
</comment>
<organism evidence="10 11">
    <name type="scientific">Cribrihabitans marinus</name>
    <dbReference type="NCBI Taxonomy" id="1227549"/>
    <lineage>
        <taxon>Bacteria</taxon>
        <taxon>Pseudomonadati</taxon>
        <taxon>Pseudomonadota</taxon>
        <taxon>Alphaproteobacteria</taxon>
        <taxon>Rhodobacterales</taxon>
        <taxon>Paracoccaceae</taxon>
        <taxon>Cribrihabitans</taxon>
    </lineage>
</organism>
<feature type="binding site" evidence="9">
    <location>
        <position position="114"/>
    </location>
    <ligand>
        <name>substrate</name>
    </ligand>
</feature>
<reference evidence="10 11" key="1">
    <citation type="submission" date="2016-10" db="EMBL/GenBank/DDBJ databases">
        <authorList>
            <person name="de Groot N.N."/>
        </authorList>
    </citation>
    <scope>NUCLEOTIDE SEQUENCE [LARGE SCALE GENOMIC DNA]</scope>
    <source>
        <strain evidence="10 11">DSM 29340</strain>
    </source>
</reference>
<comment type="function">
    <text evidence="9">Heme-dependent dioxygenase that catalyzes the oxidative cleavage of the L-tryptophan (L-Trp) pyrrole ring and converts L-tryptophan to N-formyl-L-kynurenine. Catalyzes the oxidative cleavage of the indole moiety.</text>
</comment>
<feature type="binding site" evidence="9">
    <location>
        <begin position="48"/>
        <end position="52"/>
    </location>
    <ligand>
        <name>substrate</name>
    </ligand>
</feature>
<feature type="binding site" evidence="9">
    <location>
        <position position="110"/>
    </location>
    <ligand>
        <name>substrate</name>
    </ligand>
</feature>
<sequence length="279" mass="32456">MSEKPYDPGAEGAKMGFADAMSYGDYLHLDTVLSQQHPLSDAHDEMLFIIQHQTSELWMKQIIHEMTAARAALTGEDLPRMFKVLARVSRIFEQLNNAWDVLRTMTPADYTRFREALGPSSGFQSHQYRMIEFVLGNRNPNMLRPHEHHPAAHAALQAELARPSFYDEVVRVLFRIVDGAEGDMPAPQLETPHQARPEIQARWKIVYEDVDRYWTLYDLAEKLVDLEDYFRRWRFNHVTTVERVIGFKRGTGGTSGVQYLRRMLEVELFPELWHLRGEL</sequence>
<evidence type="ECO:0000256" key="5">
    <source>
        <dbReference type="ARBA" id="ARBA00023002"/>
    </source>
</evidence>
<dbReference type="GO" id="GO:0046872">
    <property type="term" value="F:metal ion binding"/>
    <property type="evidence" value="ECO:0007669"/>
    <property type="project" value="UniProtKB-KW"/>
</dbReference>
<evidence type="ECO:0000256" key="3">
    <source>
        <dbReference type="ARBA" id="ARBA00022723"/>
    </source>
</evidence>
<dbReference type="GO" id="GO:0020037">
    <property type="term" value="F:heme binding"/>
    <property type="evidence" value="ECO:0007669"/>
    <property type="project" value="UniProtKB-UniRule"/>
</dbReference>
<dbReference type="Gene3D" id="1.20.58.480">
    <property type="match status" value="1"/>
</dbReference>